<evidence type="ECO:0000313" key="4">
    <source>
        <dbReference type="Proteomes" id="UP000789508"/>
    </source>
</evidence>
<dbReference type="PANTHER" id="PTHR38046:SF1">
    <property type="entry name" value="CRYPTIC LOCI REGULATOR 2"/>
    <property type="match status" value="1"/>
</dbReference>
<dbReference type="AlphaFoldDB" id="A0A9N8V7U0"/>
<dbReference type="PANTHER" id="PTHR38046">
    <property type="entry name" value="CRYPTIC LOCI REGULATOR 2"/>
    <property type="match status" value="1"/>
</dbReference>
<dbReference type="GO" id="GO:0033553">
    <property type="term" value="C:rDNA heterochromatin"/>
    <property type="evidence" value="ECO:0007669"/>
    <property type="project" value="TreeGrafter"/>
</dbReference>
<dbReference type="Pfam" id="PF16761">
    <property type="entry name" value="Clr2_transil"/>
    <property type="match status" value="1"/>
</dbReference>
<feature type="domain" description="Cryptic loci regulator 2 N-terminal" evidence="2">
    <location>
        <begin position="75"/>
        <end position="139"/>
    </location>
</feature>
<protein>
    <submittedName>
        <fullName evidence="3">14599_t:CDS:1</fullName>
    </submittedName>
</protein>
<evidence type="ECO:0000259" key="2">
    <source>
        <dbReference type="Pfam" id="PF16761"/>
    </source>
</evidence>
<dbReference type="Proteomes" id="UP000789508">
    <property type="component" value="Unassembled WGS sequence"/>
</dbReference>
<feature type="compositionally biased region" description="Basic and acidic residues" evidence="1">
    <location>
        <begin position="525"/>
        <end position="534"/>
    </location>
</feature>
<dbReference type="InterPro" id="IPR038986">
    <property type="entry name" value="Clr2"/>
</dbReference>
<dbReference type="GO" id="GO:0030466">
    <property type="term" value="P:silent mating-type cassette heterochromatin formation"/>
    <property type="evidence" value="ECO:0007669"/>
    <property type="project" value="TreeGrafter"/>
</dbReference>
<dbReference type="OrthoDB" id="2421327at2759"/>
<sequence length="828" mass="94621">MNFEDTDEGLVVVKSDGQFAVPPNETPEEDANGAINYYARIERGESKDILWREKLGMALADQLREKRGQQIRSRILKELPNGYSLYCHYSRRDQTVDLRKDVYLYGKVGSPRFRSPNEFAPHLYWLATNREEPCKCKYCGKLKNTPQVIVERKRTRMSITSTAVATIDKSNKKPNNVKISKKGKISRTFRLGEIVWFDISDASDSNFASIAGLVDLDNQDHVLRYWPSVIHHVGQEQRQLRQRPDTEGDKTLYTVQLLALSINEIVTKTSLRPWLFCRPTTLTKASTDSLVKVNKTNYQLLSYYEAYEKAINAVNNVIKSYCPRKDYVYVETRTRLKAVEEREKIRMNQMTAFPHYREIFFGAEKIREWDFVRLRPESQLSSSDGSTSSMANNEAATERNEYFHISTIYYHRGKGIQFTGDLYEMALPALTEKPTIEEHFNWIPLNETNEEYTIELSDVMGRFYVNYPNLDDSMPIKENNMKDENGRNELLAITKKRPLQGPESKQLVKKPKPHDNHSNRNSSRSSDKPQEKGKVASNKEAGKSTIADSARTTDGATSSLRPDNPPANVCWSGKISWPKSADQRSLQGAPSLSLHIPEKISWYFGIDIMAYSIPVVSTQKRNVYEHFPRNLTISAISNLAPFQAYDQSMGDLVHFFPDSNYPFPENNNLNFSVLAKTLENNNISAVASSGKLTVFFKSDDGTNIIGLCARDHRESTIQYSRNPASKNLQCVNIKNELQQTIEMSNLRNITDLIREIVEAFSIPLRGLKKPEDIGLRFLDKDQQLYHVLGTSSSYELPARADSKFTDSLDFVKEHAAKLIIEYEMQASI</sequence>
<dbReference type="InterPro" id="IPR031915">
    <property type="entry name" value="Clr2_N"/>
</dbReference>
<reference evidence="3" key="1">
    <citation type="submission" date="2021-06" db="EMBL/GenBank/DDBJ databases">
        <authorList>
            <person name="Kallberg Y."/>
            <person name="Tangrot J."/>
            <person name="Rosling A."/>
        </authorList>
    </citation>
    <scope>NUCLEOTIDE SEQUENCE</scope>
    <source>
        <strain evidence="3">FL130A</strain>
    </source>
</reference>
<feature type="region of interest" description="Disordered" evidence="1">
    <location>
        <begin position="493"/>
        <end position="574"/>
    </location>
</feature>
<dbReference type="GO" id="GO:0031934">
    <property type="term" value="C:mating-type region heterochromatin"/>
    <property type="evidence" value="ECO:0007669"/>
    <property type="project" value="TreeGrafter"/>
</dbReference>
<evidence type="ECO:0000313" key="3">
    <source>
        <dbReference type="EMBL" id="CAG8445811.1"/>
    </source>
</evidence>
<dbReference type="GO" id="GO:0070824">
    <property type="term" value="C:SHREC complex"/>
    <property type="evidence" value="ECO:0007669"/>
    <property type="project" value="InterPro"/>
</dbReference>
<name>A0A9N8V7U0_9GLOM</name>
<proteinExistence type="predicted"/>
<feature type="compositionally biased region" description="Polar residues" evidence="1">
    <location>
        <begin position="546"/>
        <end position="561"/>
    </location>
</feature>
<keyword evidence="4" id="KW-1185">Reference proteome</keyword>
<accession>A0A9N8V7U0</accession>
<organism evidence="3 4">
    <name type="scientific">Ambispora leptoticha</name>
    <dbReference type="NCBI Taxonomy" id="144679"/>
    <lineage>
        <taxon>Eukaryota</taxon>
        <taxon>Fungi</taxon>
        <taxon>Fungi incertae sedis</taxon>
        <taxon>Mucoromycota</taxon>
        <taxon>Glomeromycotina</taxon>
        <taxon>Glomeromycetes</taxon>
        <taxon>Archaeosporales</taxon>
        <taxon>Ambisporaceae</taxon>
        <taxon>Ambispora</taxon>
    </lineage>
</organism>
<comment type="caution">
    <text evidence="3">The sequence shown here is derived from an EMBL/GenBank/DDBJ whole genome shotgun (WGS) entry which is preliminary data.</text>
</comment>
<dbReference type="EMBL" id="CAJVPS010000052">
    <property type="protein sequence ID" value="CAG8445811.1"/>
    <property type="molecule type" value="Genomic_DNA"/>
</dbReference>
<evidence type="ECO:0000256" key="1">
    <source>
        <dbReference type="SAM" id="MobiDB-lite"/>
    </source>
</evidence>
<gene>
    <name evidence="3" type="ORF">ALEPTO_LOCUS672</name>
</gene>